<feature type="transmembrane region" description="Helical" evidence="1">
    <location>
        <begin position="332"/>
        <end position="353"/>
    </location>
</feature>
<feature type="transmembrane region" description="Helical" evidence="1">
    <location>
        <begin position="229"/>
        <end position="250"/>
    </location>
</feature>
<reference evidence="2 3" key="1">
    <citation type="submission" date="2024-02" db="EMBL/GenBank/DDBJ databases">
        <title>Seven novel Bacillus-like species.</title>
        <authorList>
            <person name="Liu G."/>
        </authorList>
    </citation>
    <scope>NUCLEOTIDE SEQUENCE [LARGE SCALE GENOMIC DNA]</scope>
    <source>
        <strain evidence="2 3">FJAT-53654</strain>
    </source>
</reference>
<dbReference type="EMBL" id="CP147403">
    <property type="protein sequence ID" value="WXB90432.1"/>
    <property type="molecule type" value="Genomic_DNA"/>
</dbReference>
<proteinExistence type="predicted"/>
<evidence type="ECO:0000313" key="2">
    <source>
        <dbReference type="EMBL" id="WXB90432.1"/>
    </source>
</evidence>
<feature type="transmembrane region" description="Helical" evidence="1">
    <location>
        <begin position="35"/>
        <end position="52"/>
    </location>
</feature>
<keyword evidence="3" id="KW-1185">Reference proteome</keyword>
<feature type="transmembrane region" description="Helical" evidence="1">
    <location>
        <begin position="136"/>
        <end position="157"/>
    </location>
</feature>
<accession>A0ABZ2MYB5</accession>
<feature type="transmembrane region" description="Helical" evidence="1">
    <location>
        <begin position="308"/>
        <end position="326"/>
    </location>
</feature>
<evidence type="ECO:0000256" key="1">
    <source>
        <dbReference type="SAM" id="Phobius"/>
    </source>
</evidence>
<feature type="transmembrane region" description="Helical" evidence="1">
    <location>
        <begin position="12"/>
        <end position="29"/>
    </location>
</feature>
<dbReference type="RefSeq" id="WP_338788818.1">
    <property type="nucleotide sequence ID" value="NZ_CP147403.1"/>
</dbReference>
<feature type="transmembrane region" description="Helical" evidence="1">
    <location>
        <begin position="108"/>
        <end position="129"/>
    </location>
</feature>
<keyword evidence="1" id="KW-0812">Transmembrane</keyword>
<feature type="transmembrane region" description="Helical" evidence="1">
    <location>
        <begin position="200"/>
        <end position="217"/>
    </location>
</feature>
<gene>
    <name evidence="2" type="ORF">WCV66_09620</name>
</gene>
<name>A0ABZ2MYB5_9BACI</name>
<feature type="transmembrane region" description="Helical" evidence="1">
    <location>
        <begin position="59"/>
        <end position="79"/>
    </location>
</feature>
<feature type="transmembrane region" description="Helical" evidence="1">
    <location>
        <begin position="365"/>
        <end position="382"/>
    </location>
</feature>
<sequence>MEIGTKSITDRYFLIWALFIPITSILLIPSVQGSLPSYGLAFLSFVLVLAMIKNKKRYFYDLFIISFIFFLVTLTSQLINTMVNLPSFENLTLVEEANPATTILRSSYFTQSLYFFVGILTFVFIKNFYKEEWVKYIFVSINIFAVYALYEFVYYLVFNSYGDFLSNRSFGTHDTIALGNQLMTISSVTFQRINGLTQEPSMFAFVVLPFWVYAWSLKKKKTFALLTTVLLLSTSSTAIIGIVLGLFSLIKRSNKLLLFFLLGFIALATLLFWNEVYMLLDRIILDKLQQSNESGRSRSMSFENHMEYYFSLNFLSALFGIGFGYVRSSDLFSTFLVNTGLVGFVLFTILYLIPILKLKKSRENLGIKLALIIIYVTMMVSVPEYSYLSSWLFLGIAYYKLSQQKLAFCF</sequence>
<evidence type="ECO:0008006" key="4">
    <source>
        <dbReference type="Google" id="ProtNLM"/>
    </source>
</evidence>
<dbReference type="Proteomes" id="UP001368328">
    <property type="component" value="Chromosome"/>
</dbReference>
<evidence type="ECO:0000313" key="3">
    <source>
        <dbReference type="Proteomes" id="UP001368328"/>
    </source>
</evidence>
<organism evidence="2 3">
    <name type="scientific">Metabacillus rhizosphaerae</name>
    <dbReference type="NCBI Taxonomy" id="3117747"/>
    <lineage>
        <taxon>Bacteria</taxon>
        <taxon>Bacillati</taxon>
        <taxon>Bacillota</taxon>
        <taxon>Bacilli</taxon>
        <taxon>Bacillales</taxon>
        <taxon>Bacillaceae</taxon>
        <taxon>Metabacillus</taxon>
    </lineage>
</organism>
<keyword evidence="1" id="KW-0472">Membrane</keyword>
<feature type="transmembrane region" description="Helical" evidence="1">
    <location>
        <begin position="256"/>
        <end position="280"/>
    </location>
</feature>
<keyword evidence="1" id="KW-1133">Transmembrane helix</keyword>
<protein>
    <recommendedName>
        <fullName evidence="4">O-antigen ligase domain-containing protein</fullName>
    </recommendedName>
</protein>